<dbReference type="PROSITE" id="PS50969">
    <property type="entry name" value="FCP1"/>
    <property type="match status" value="1"/>
</dbReference>
<evidence type="ECO:0000259" key="2">
    <source>
        <dbReference type="PROSITE" id="PS50969"/>
    </source>
</evidence>
<feature type="region of interest" description="Disordered" evidence="1">
    <location>
        <begin position="351"/>
        <end position="370"/>
    </location>
</feature>
<sequence length="585" mass="64202">MNTLSRLDYYFSSLISIPLRSSSSPSSSKPPLGRTLTPLPPSSGSNPLSTPRLSNLPPTPRSKRRYRSSPSSSSNISNGGNGRRRKVPTTYSSIKVPPPTTPLIFRIALVLWSILLSFWRSLVGETRSGRSRSRSRYRQKLKNQISNGGGVGVGVLRELGESLMVSAGISLPEPEESGKTDGEAEVEGSSSEVEHEGETEQEEEPEDWIDPLVTRAPANQDSLDVPPPGEDDFAVASIQDHDAERERERERKNFTFRLKSAPPSSTSSDDTDKPTPPPLNHRQSLTNLQKPITSPPPSILSNPTSKTTKVDDKDQPEPQTKQTRKSGILANPISTSILDPSVPAPIKKNDSLIFRKPPSTSSSNGGPIPKIPRMNITTPFHLQKTLILDLDETLIHSTSRPLIGAGSSGGGGILGLSLTALTNSGKNRGKGSSREGHSVEVVLNGRSTMYHVYKRPYVDHFLKKVASWYTLVIFTASMPEYADPVIEWLDAGRNLFAKRLYRESCHLQPNGSYIKDLALVEKDLSRVCFMDNSPVSYNWNKANALPIEGWTSDPNDEALLQSIPVLDSLRFVNDVRRVLGIRGFT</sequence>
<evidence type="ECO:0000256" key="1">
    <source>
        <dbReference type="SAM" id="MobiDB-lite"/>
    </source>
</evidence>
<reference evidence="3" key="1">
    <citation type="submission" date="2013-07" db="EMBL/GenBank/DDBJ databases">
        <title>The Genome Sequence of Cryptococcus bestiolae CBS10118.</title>
        <authorList>
            <consortium name="The Broad Institute Genome Sequencing Platform"/>
            <person name="Cuomo C."/>
            <person name="Litvintseva A."/>
            <person name="Chen Y."/>
            <person name="Heitman J."/>
            <person name="Sun S."/>
            <person name="Springer D."/>
            <person name="Dromer F."/>
            <person name="Young S.K."/>
            <person name="Zeng Q."/>
            <person name="Gargeya S."/>
            <person name="Fitzgerald M."/>
            <person name="Abouelleil A."/>
            <person name="Alvarado L."/>
            <person name="Berlin A.M."/>
            <person name="Chapman S.B."/>
            <person name="Dewar J."/>
            <person name="Goldberg J."/>
            <person name="Griggs A."/>
            <person name="Gujja S."/>
            <person name="Hansen M."/>
            <person name="Howarth C."/>
            <person name="Imamovic A."/>
            <person name="Larimer J."/>
            <person name="McCowan C."/>
            <person name="Murphy C."/>
            <person name="Pearson M."/>
            <person name="Priest M."/>
            <person name="Roberts A."/>
            <person name="Saif S."/>
            <person name="Shea T."/>
            <person name="Sykes S."/>
            <person name="Wortman J."/>
            <person name="Nusbaum C."/>
            <person name="Birren B."/>
        </authorList>
    </citation>
    <scope>NUCLEOTIDE SEQUENCE [LARGE SCALE GENOMIC DNA]</scope>
    <source>
        <strain evidence="3">CBS 10118</strain>
    </source>
</reference>
<dbReference type="RefSeq" id="XP_019045657.1">
    <property type="nucleotide sequence ID" value="XM_019192660.1"/>
</dbReference>
<dbReference type="PANTHER" id="PTHR12210">
    <property type="entry name" value="DULLARD PROTEIN PHOSPHATASE"/>
    <property type="match status" value="1"/>
</dbReference>
<evidence type="ECO:0000313" key="5">
    <source>
        <dbReference type="Proteomes" id="UP000092730"/>
    </source>
</evidence>
<feature type="compositionally biased region" description="Basic and acidic residues" evidence="1">
    <location>
        <begin position="239"/>
        <end position="253"/>
    </location>
</feature>
<dbReference type="NCBIfam" id="TIGR02251">
    <property type="entry name" value="HIF-SF_euk"/>
    <property type="match status" value="1"/>
</dbReference>
<feature type="compositionally biased region" description="Low complexity" evidence="1">
    <location>
        <begin position="68"/>
        <end position="78"/>
    </location>
</feature>
<dbReference type="STRING" id="1296100.A0A1B9G0P3"/>
<feature type="compositionally biased region" description="Basic residues" evidence="1">
    <location>
        <begin position="129"/>
        <end position="141"/>
    </location>
</feature>
<feature type="compositionally biased region" description="Acidic residues" evidence="1">
    <location>
        <begin position="199"/>
        <end position="209"/>
    </location>
</feature>
<evidence type="ECO:0000313" key="4">
    <source>
        <dbReference type="EMBL" id="WVW84656.1"/>
    </source>
</evidence>
<dbReference type="Gene3D" id="3.40.50.1000">
    <property type="entry name" value="HAD superfamily/HAD-like"/>
    <property type="match status" value="1"/>
</dbReference>
<feature type="domain" description="FCP1 homology" evidence="2">
    <location>
        <begin position="379"/>
        <end position="569"/>
    </location>
</feature>
<dbReference type="FunFam" id="3.40.50.1000:FF:000270">
    <property type="entry name" value="Nuclear envelope-endoplasmic reticulum network protein"/>
    <property type="match status" value="1"/>
</dbReference>
<reference evidence="3" key="3">
    <citation type="submission" date="2014-01" db="EMBL/GenBank/DDBJ databases">
        <title>Evolution of pathogenesis and genome organization in the Tremellales.</title>
        <authorList>
            <person name="Cuomo C."/>
            <person name="Litvintseva A."/>
            <person name="Heitman J."/>
            <person name="Chen Y."/>
            <person name="Sun S."/>
            <person name="Springer D."/>
            <person name="Dromer F."/>
            <person name="Young S."/>
            <person name="Zeng Q."/>
            <person name="Chapman S."/>
            <person name="Gujja S."/>
            <person name="Saif S."/>
            <person name="Birren B."/>
        </authorList>
    </citation>
    <scope>NUCLEOTIDE SEQUENCE</scope>
    <source>
        <strain evidence="3">CBS 10118</strain>
    </source>
</reference>
<dbReference type="VEuPathDB" id="FungiDB:I302_06048"/>
<organism evidence="3">
    <name type="scientific">Kwoniella bestiolae CBS 10118</name>
    <dbReference type="NCBI Taxonomy" id="1296100"/>
    <lineage>
        <taxon>Eukaryota</taxon>
        <taxon>Fungi</taxon>
        <taxon>Dikarya</taxon>
        <taxon>Basidiomycota</taxon>
        <taxon>Agaricomycotina</taxon>
        <taxon>Tremellomycetes</taxon>
        <taxon>Tremellales</taxon>
        <taxon>Cryptococcaceae</taxon>
        <taxon>Kwoniella</taxon>
    </lineage>
</organism>
<dbReference type="KEGG" id="kbi:30210447"/>
<gene>
    <name evidence="3" type="ORF">I302_06048</name>
    <name evidence="4" type="ORF">I302_106690</name>
</gene>
<evidence type="ECO:0000313" key="3">
    <source>
        <dbReference type="EMBL" id="OCF24587.1"/>
    </source>
</evidence>
<dbReference type="GeneID" id="30210447"/>
<dbReference type="OrthoDB" id="277011at2759"/>
<dbReference type="GO" id="GO:0016791">
    <property type="term" value="F:phosphatase activity"/>
    <property type="evidence" value="ECO:0007669"/>
    <property type="project" value="InterPro"/>
</dbReference>
<dbReference type="AlphaFoldDB" id="A0A1B9G0P3"/>
<dbReference type="EMBL" id="CP144545">
    <property type="protein sequence ID" value="WVW84656.1"/>
    <property type="molecule type" value="Genomic_DNA"/>
</dbReference>
<accession>A0A1B9G0P3</accession>
<name>A0A1B9G0P3_9TREE</name>
<feature type="region of interest" description="Disordered" evidence="1">
    <location>
        <begin position="169"/>
        <end position="342"/>
    </location>
</feature>
<reference evidence="4" key="2">
    <citation type="submission" date="2013-07" db="EMBL/GenBank/DDBJ databases">
        <authorList>
            <consortium name="The Broad Institute Genome Sequencing Platform"/>
            <person name="Cuomo C."/>
            <person name="Litvintseva A."/>
            <person name="Chen Y."/>
            <person name="Heitman J."/>
            <person name="Sun S."/>
            <person name="Springer D."/>
            <person name="Dromer F."/>
            <person name="Young S.K."/>
            <person name="Zeng Q."/>
            <person name="Gargeya S."/>
            <person name="Fitzgerald M."/>
            <person name="Abouelleil A."/>
            <person name="Alvarado L."/>
            <person name="Berlin A.M."/>
            <person name="Chapman S.B."/>
            <person name="Dewar J."/>
            <person name="Goldberg J."/>
            <person name="Griggs A."/>
            <person name="Gujja S."/>
            <person name="Hansen M."/>
            <person name="Howarth C."/>
            <person name="Imamovic A."/>
            <person name="Larimer J."/>
            <person name="McCowan C."/>
            <person name="Murphy C."/>
            <person name="Pearson M."/>
            <person name="Priest M."/>
            <person name="Roberts A."/>
            <person name="Saif S."/>
            <person name="Shea T."/>
            <person name="Sykes S."/>
            <person name="Wortman J."/>
            <person name="Nusbaum C."/>
            <person name="Birren B."/>
        </authorList>
    </citation>
    <scope>NUCLEOTIDE SEQUENCE</scope>
    <source>
        <strain evidence="4">CBS 10118</strain>
    </source>
</reference>
<feature type="compositionally biased region" description="Low complexity" evidence="1">
    <location>
        <begin position="19"/>
        <end position="51"/>
    </location>
</feature>
<dbReference type="SMART" id="SM00577">
    <property type="entry name" value="CPDc"/>
    <property type="match status" value="1"/>
</dbReference>
<dbReference type="InterPro" id="IPR036412">
    <property type="entry name" value="HAD-like_sf"/>
</dbReference>
<feature type="compositionally biased region" description="Polar residues" evidence="1">
    <location>
        <begin position="281"/>
        <end position="292"/>
    </location>
</feature>
<dbReference type="CDD" id="cd07521">
    <property type="entry name" value="HAD_FCP1-like"/>
    <property type="match status" value="1"/>
</dbReference>
<proteinExistence type="predicted"/>
<reference evidence="4" key="4">
    <citation type="submission" date="2024-02" db="EMBL/GenBank/DDBJ databases">
        <title>Comparative genomics of Cryptococcus and Kwoniella reveals pathogenesis evolution and contrasting modes of karyotype evolution via chromosome fusion or intercentromeric recombination.</title>
        <authorList>
            <person name="Coelho M.A."/>
            <person name="David-Palma M."/>
            <person name="Shea T."/>
            <person name="Bowers K."/>
            <person name="McGinley-Smith S."/>
            <person name="Mohammad A.W."/>
            <person name="Gnirke A."/>
            <person name="Yurkov A.M."/>
            <person name="Nowrousian M."/>
            <person name="Sun S."/>
            <person name="Cuomo C.A."/>
            <person name="Heitman J."/>
        </authorList>
    </citation>
    <scope>NUCLEOTIDE SEQUENCE</scope>
    <source>
        <strain evidence="4">CBS 10118</strain>
    </source>
</reference>
<dbReference type="EMBL" id="KI894022">
    <property type="protein sequence ID" value="OCF24587.1"/>
    <property type="molecule type" value="Genomic_DNA"/>
</dbReference>
<protein>
    <submittedName>
        <fullName evidence="3">Nuclear envelope-endoplasmic reticulum network protein</fullName>
    </submittedName>
</protein>
<dbReference type="InterPro" id="IPR023214">
    <property type="entry name" value="HAD_sf"/>
</dbReference>
<feature type="region of interest" description="Disordered" evidence="1">
    <location>
        <begin position="19"/>
        <end position="95"/>
    </location>
</feature>
<dbReference type="Pfam" id="PF03031">
    <property type="entry name" value="NIF"/>
    <property type="match status" value="1"/>
</dbReference>
<dbReference type="Proteomes" id="UP000092730">
    <property type="component" value="Chromosome 5"/>
</dbReference>
<keyword evidence="5" id="KW-1185">Reference proteome</keyword>
<dbReference type="InterPro" id="IPR050365">
    <property type="entry name" value="TIM50"/>
</dbReference>
<dbReference type="SUPFAM" id="SSF56784">
    <property type="entry name" value="HAD-like"/>
    <property type="match status" value="1"/>
</dbReference>
<dbReference type="InterPro" id="IPR004274">
    <property type="entry name" value="FCP1_dom"/>
</dbReference>
<feature type="region of interest" description="Disordered" evidence="1">
    <location>
        <begin position="128"/>
        <end position="152"/>
    </location>
</feature>
<dbReference type="InterPro" id="IPR011948">
    <property type="entry name" value="Dullard_phosphatase"/>
</dbReference>